<keyword evidence="3" id="KW-1185">Reference proteome</keyword>
<evidence type="ECO:0000259" key="1">
    <source>
        <dbReference type="Pfam" id="PF18962"/>
    </source>
</evidence>
<dbReference type="NCBIfam" id="TIGR04183">
    <property type="entry name" value="Por_Secre_tail"/>
    <property type="match status" value="1"/>
</dbReference>
<reference evidence="2 3" key="1">
    <citation type="submission" date="2012-12" db="EMBL/GenBank/DDBJ databases">
        <title>Genome assembly of Fulvivirga imtechensis AK7.</title>
        <authorList>
            <person name="Nupur N."/>
            <person name="Khatri I."/>
            <person name="Kumar R."/>
            <person name="Subramanian S."/>
            <person name="Pinnaka A."/>
        </authorList>
    </citation>
    <scope>NUCLEOTIDE SEQUENCE [LARGE SCALE GENOMIC DNA]</scope>
    <source>
        <strain evidence="2 3">AK7</strain>
    </source>
</reference>
<dbReference type="OrthoDB" id="9765872at2"/>
<gene>
    <name evidence="2" type="ORF">C900_04184</name>
</gene>
<feature type="domain" description="Secretion system C-terminal sorting" evidence="1">
    <location>
        <begin position="562"/>
        <end position="637"/>
    </location>
</feature>
<dbReference type="eggNOG" id="COG1075">
    <property type="taxonomic scope" value="Bacteria"/>
</dbReference>
<dbReference type="RefSeq" id="WP_009577913.1">
    <property type="nucleotide sequence ID" value="NZ_AMZN01000006.1"/>
</dbReference>
<dbReference type="Proteomes" id="UP000011135">
    <property type="component" value="Unassembled WGS sequence"/>
</dbReference>
<dbReference type="InterPro" id="IPR026444">
    <property type="entry name" value="Secre_tail"/>
</dbReference>
<dbReference type="STRING" id="1237149.C900_04184"/>
<sequence length="639" mass="70676">MKPYIYIFLPLYYLMIYSVSAQFDYPEIEDYGPAKEFLLGYPDQSEGIQFIPIGIDLWEGDEVNTIYFGQIPENAANKPVIVFVHGYATNAQVWLKGDDNMYWDVYRDGYRSAYVSLTPNRHMWTNGHMLARMIDRITGYYGVEQVVLVGWSKGGIDIDAALVHAGANSKVSQVFTLNAPHYGTGIAELANSILLSLVNIIFMQNNDATLCLQRGYMNYFRSLTDNHVNNTVSYTTLGAWGNGPLNRLAIPQGYLYLAGGSKASGGNDGVVPYSSSRRPGGNELYGGQRKAYFLGIPYYTGPDETNLDHYELTRGGLVWPHIKANLSPTISGTQITPEGYNPNSIVNSRLQIVQNNKFYIEEEAGKVAIFMAKAENTEEMIVKNAEGKAIVFRSSSIANRGDGRHIIYEYEGLSSGEYTFKTKRENNAIVLTEGGMQLQLRTGLSHDKLVYTAGEAIPLTIKIQSANGESINKAQVTGTMIRSTDLQLNKTNDAPHIISFENTGNEFRAEVIENLPPGIYNILVNAQGANFRKHVITSIAVAGGSGHSISEGNQESSLDAAYPNPFRQSINIDLTVTGKGAKLVIYNIFGQQVKAFDLTGRSGRIRLLWDAAAENTEKGMYILQLTDGRKKITQKAIMR</sequence>
<dbReference type="Gene3D" id="3.40.50.1820">
    <property type="entry name" value="alpha/beta hydrolase"/>
    <property type="match status" value="1"/>
</dbReference>
<comment type="caution">
    <text evidence="2">The sequence shown here is derived from an EMBL/GenBank/DDBJ whole genome shotgun (WGS) entry which is preliminary data.</text>
</comment>
<name>L8K1K7_9BACT</name>
<protein>
    <recommendedName>
        <fullName evidence="1">Secretion system C-terminal sorting domain-containing protein</fullName>
    </recommendedName>
</protein>
<evidence type="ECO:0000313" key="2">
    <source>
        <dbReference type="EMBL" id="ELR73332.1"/>
    </source>
</evidence>
<dbReference type="InterPro" id="IPR029058">
    <property type="entry name" value="AB_hydrolase_fold"/>
</dbReference>
<dbReference type="EMBL" id="AMZN01000006">
    <property type="protein sequence ID" value="ELR73332.1"/>
    <property type="molecule type" value="Genomic_DNA"/>
</dbReference>
<dbReference type="Pfam" id="PF18962">
    <property type="entry name" value="Por_Secre_tail"/>
    <property type="match status" value="1"/>
</dbReference>
<dbReference type="SUPFAM" id="SSF53474">
    <property type="entry name" value="alpha/beta-Hydrolases"/>
    <property type="match status" value="1"/>
</dbReference>
<proteinExistence type="predicted"/>
<dbReference type="AlphaFoldDB" id="L8K1K7"/>
<accession>L8K1K7</accession>
<organism evidence="2 3">
    <name type="scientific">Fulvivirga imtechensis AK7</name>
    <dbReference type="NCBI Taxonomy" id="1237149"/>
    <lineage>
        <taxon>Bacteria</taxon>
        <taxon>Pseudomonadati</taxon>
        <taxon>Bacteroidota</taxon>
        <taxon>Cytophagia</taxon>
        <taxon>Cytophagales</taxon>
        <taxon>Fulvivirgaceae</taxon>
        <taxon>Fulvivirga</taxon>
    </lineage>
</organism>
<evidence type="ECO:0000313" key="3">
    <source>
        <dbReference type="Proteomes" id="UP000011135"/>
    </source>
</evidence>